<dbReference type="InterPro" id="IPR010359">
    <property type="entry name" value="IrrE_HExxH"/>
</dbReference>
<protein>
    <submittedName>
        <fullName evidence="4">Addiction module antidote protein, HigA family</fullName>
    </submittedName>
</protein>
<dbReference type="InterPro" id="IPR010982">
    <property type="entry name" value="Lambda_DNA-bd_dom_sf"/>
</dbReference>
<dbReference type="InterPro" id="IPR052345">
    <property type="entry name" value="Rad_response_metalloprotease"/>
</dbReference>
<dbReference type="OrthoDB" id="9794834at2"/>
<dbReference type="EMBL" id="SMKU01000041">
    <property type="protein sequence ID" value="TDD92113.1"/>
    <property type="molecule type" value="Genomic_DNA"/>
</dbReference>
<name>A0A4R5C256_9ACTN</name>
<dbReference type="Pfam" id="PF01381">
    <property type="entry name" value="HTH_3"/>
    <property type="match status" value="1"/>
</dbReference>
<evidence type="ECO:0000313" key="4">
    <source>
        <dbReference type="EMBL" id="TDD92113.1"/>
    </source>
</evidence>
<dbReference type="InterPro" id="IPR013430">
    <property type="entry name" value="Toxin_antidote_HigA"/>
</dbReference>
<accession>A0A4R5C256</accession>
<dbReference type="GO" id="GO:0003677">
    <property type="term" value="F:DNA binding"/>
    <property type="evidence" value="ECO:0007669"/>
    <property type="project" value="InterPro"/>
</dbReference>
<feature type="domain" description="HTH cro/C1-type" evidence="3">
    <location>
        <begin position="50"/>
        <end position="104"/>
    </location>
</feature>
<dbReference type="AlphaFoldDB" id="A0A4R5C256"/>
<feature type="region of interest" description="Disordered" evidence="2">
    <location>
        <begin position="8"/>
        <end position="28"/>
    </location>
</feature>
<dbReference type="SMART" id="SM00530">
    <property type="entry name" value="HTH_XRE"/>
    <property type="match status" value="1"/>
</dbReference>
<comment type="similarity">
    <text evidence="1">Belongs to the short-chain fatty acyl-CoA assimilation regulator (ScfR) family.</text>
</comment>
<dbReference type="PROSITE" id="PS50943">
    <property type="entry name" value="HTH_CROC1"/>
    <property type="match status" value="1"/>
</dbReference>
<dbReference type="CDD" id="cd00093">
    <property type="entry name" value="HTH_XRE"/>
    <property type="match status" value="1"/>
</dbReference>
<dbReference type="Pfam" id="PF06114">
    <property type="entry name" value="Peptidase_M78"/>
    <property type="match status" value="1"/>
</dbReference>
<dbReference type="PANTHER" id="PTHR43236">
    <property type="entry name" value="ANTITOXIN HIGA1"/>
    <property type="match status" value="1"/>
</dbReference>
<dbReference type="PANTHER" id="PTHR43236:SF1">
    <property type="entry name" value="BLL7220 PROTEIN"/>
    <property type="match status" value="1"/>
</dbReference>
<reference evidence="4 5" key="1">
    <citation type="submission" date="2019-03" db="EMBL/GenBank/DDBJ databases">
        <title>Draft genome sequences of novel Actinobacteria.</title>
        <authorList>
            <person name="Sahin N."/>
            <person name="Ay H."/>
            <person name="Saygin H."/>
        </authorList>
    </citation>
    <scope>NUCLEOTIDE SEQUENCE [LARGE SCALE GENOMIC DNA]</scope>
    <source>
        <strain evidence="4 5">H3C3</strain>
    </source>
</reference>
<gene>
    <name evidence="4" type="primary">higA</name>
    <name evidence="4" type="ORF">E1298_11210</name>
</gene>
<dbReference type="Gene3D" id="1.10.260.40">
    <property type="entry name" value="lambda repressor-like DNA-binding domains"/>
    <property type="match status" value="1"/>
</dbReference>
<evidence type="ECO:0000256" key="1">
    <source>
        <dbReference type="ARBA" id="ARBA00007227"/>
    </source>
</evidence>
<dbReference type="Proteomes" id="UP000294513">
    <property type="component" value="Unassembled WGS sequence"/>
</dbReference>
<evidence type="ECO:0000313" key="5">
    <source>
        <dbReference type="Proteomes" id="UP000294513"/>
    </source>
</evidence>
<dbReference type="NCBIfam" id="TIGR02607">
    <property type="entry name" value="antidote_HigA"/>
    <property type="match status" value="1"/>
</dbReference>
<organism evidence="4 5">
    <name type="scientific">Actinomadura rubrisoli</name>
    <dbReference type="NCBI Taxonomy" id="2530368"/>
    <lineage>
        <taxon>Bacteria</taxon>
        <taxon>Bacillati</taxon>
        <taxon>Actinomycetota</taxon>
        <taxon>Actinomycetes</taxon>
        <taxon>Streptosporangiales</taxon>
        <taxon>Thermomonosporaceae</taxon>
        <taxon>Actinomadura</taxon>
    </lineage>
</organism>
<sequence length="394" mass="43971">MTWPRWSLRSSTTTKADQTEQRKGVRAMATSQDLYTAAEPDYAVPPGETIREFLDDLGMTQRQLAARLGLTPKHVNQLVQGLVPLSPDVAARLELVTGLSARMWNRLEADYQTTVTRLRQRDDHAELASWVKDEIPVGELVKRGVLPAAPKDESSRIQQVLTFFGVAHLETYRELYESTAVSFRQTKAFKAEPGAVASWIRLGELKAQDVRCRQYTKAGIEAALPRLRQLTVQPPEVFFRLTRDICAANGIAVVVVPEITGARACGATKWLSQDKAMVMLSGRYKKNDQLWFTFFHELCHVIRHGKGEVWIEGGPGSEEPREQEADRFARDLLIPPAKASRLPSLKTLAEVGRFADEIGIAPGIVVGRMQREGHMDYQVGNMLKVGIDLAKAVD</sequence>
<proteinExistence type="inferred from homology"/>
<comment type="caution">
    <text evidence="4">The sequence shown here is derived from an EMBL/GenBank/DDBJ whole genome shotgun (WGS) entry which is preliminary data.</text>
</comment>
<keyword evidence="5" id="KW-1185">Reference proteome</keyword>
<evidence type="ECO:0000256" key="2">
    <source>
        <dbReference type="SAM" id="MobiDB-lite"/>
    </source>
</evidence>
<dbReference type="InterPro" id="IPR001387">
    <property type="entry name" value="Cro/C1-type_HTH"/>
</dbReference>
<dbReference type="SUPFAM" id="SSF47413">
    <property type="entry name" value="lambda repressor-like DNA-binding domains"/>
    <property type="match status" value="1"/>
</dbReference>
<evidence type="ECO:0000259" key="3">
    <source>
        <dbReference type="PROSITE" id="PS50943"/>
    </source>
</evidence>